<dbReference type="NCBIfam" id="NF006332">
    <property type="entry name" value="PRK08562.1"/>
    <property type="match status" value="1"/>
</dbReference>
<protein>
    <recommendedName>
        <fullName evidence="4 5">Large ribosomal subunit protein eL32</fullName>
    </recommendedName>
</protein>
<comment type="similarity">
    <text evidence="1 5">Belongs to the eukaryotic ribosomal protein eL32 family.</text>
</comment>
<dbReference type="InterPro" id="IPR001515">
    <property type="entry name" value="Ribosomal_eL32"/>
</dbReference>
<dbReference type="InterPro" id="IPR023654">
    <property type="entry name" value="Ribosomal_eL32_arc"/>
</dbReference>
<evidence type="ECO:0000256" key="2">
    <source>
        <dbReference type="ARBA" id="ARBA00022980"/>
    </source>
</evidence>
<dbReference type="RefSeq" id="WP_052353197.1">
    <property type="nucleotide sequence ID" value="NZ_DUIH01000009.1"/>
</dbReference>
<dbReference type="HAMAP" id="MF_00810">
    <property type="entry name" value="Ribosomal_eL32"/>
    <property type="match status" value="1"/>
</dbReference>
<sequence>MSDTVERMLNIRRRQKASKPKFRRYGWRTKAKLSSAWRRPRGLHNKLRQHIRAKGRVVRVGFGSPRIVRGYHPSGVQEVLVHNPSMLDSVDGSTQAVRIAGGVGRKKRLEIQRRAAELGIRVLNPVEEPVEGEAGEDND</sequence>
<evidence type="ECO:0000256" key="4">
    <source>
        <dbReference type="ARBA" id="ARBA00035229"/>
    </source>
</evidence>
<evidence type="ECO:0000256" key="3">
    <source>
        <dbReference type="ARBA" id="ARBA00023274"/>
    </source>
</evidence>
<accession>A0A832RXA1</accession>
<dbReference type="InterPro" id="IPR036351">
    <property type="entry name" value="Ribosomal_eL32_sf"/>
</dbReference>
<evidence type="ECO:0000313" key="7">
    <source>
        <dbReference type="Proteomes" id="UP000600363"/>
    </source>
</evidence>
<reference evidence="6" key="1">
    <citation type="journal article" date="2020" name="bioRxiv">
        <title>A rank-normalized archaeal taxonomy based on genome phylogeny resolves widespread incomplete and uneven classifications.</title>
        <authorList>
            <person name="Rinke C."/>
            <person name="Chuvochina M."/>
            <person name="Mussig A.J."/>
            <person name="Chaumeil P.-A."/>
            <person name="Waite D.W."/>
            <person name="Whitman W.B."/>
            <person name="Parks D.H."/>
            <person name="Hugenholtz P."/>
        </authorList>
    </citation>
    <scope>NUCLEOTIDE SEQUENCE</scope>
    <source>
        <strain evidence="6">UBA12518</strain>
    </source>
</reference>
<dbReference type="AlphaFoldDB" id="A0A832RXA1"/>
<comment type="caution">
    <text evidence="6">The sequence shown here is derived from an EMBL/GenBank/DDBJ whole genome shotgun (WGS) entry which is preliminary data.</text>
</comment>
<dbReference type="GO" id="GO:0006412">
    <property type="term" value="P:translation"/>
    <property type="evidence" value="ECO:0007669"/>
    <property type="project" value="UniProtKB-UniRule"/>
</dbReference>
<dbReference type="SUPFAM" id="SSF52042">
    <property type="entry name" value="Ribosomal protein L32e"/>
    <property type="match status" value="1"/>
</dbReference>
<evidence type="ECO:0000313" key="6">
    <source>
        <dbReference type="EMBL" id="HIH69374.1"/>
    </source>
</evidence>
<proteinExistence type="inferred from homology"/>
<evidence type="ECO:0000256" key="1">
    <source>
        <dbReference type="ARBA" id="ARBA00008431"/>
    </source>
</evidence>
<keyword evidence="3 5" id="KW-0687">Ribonucleoprotein</keyword>
<name>A0A832RXA1_9EURY</name>
<dbReference type="Proteomes" id="UP000600363">
    <property type="component" value="Unassembled WGS sequence"/>
</dbReference>
<evidence type="ECO:0000256" key="5">
    <source>
        <dbReference type="HAMAP-Rule" id="MF_00810"/>
    </source>
</evidence>
<dbReference type="GO" id="GO:0003735">
    <property type="term" value="F:structural constituent of ribosome"/>
    <property type="evidence" value="ECO:0007669"/>
    <property type="project" value="InterPro"/>
</dbReference>
<organism evidence="6 7">
    <name type="scientific">Methermicoccus shengliensis</name>
    <dbReference type="NCBI Taxonomy" id="660064"/>
    <lineage>
        <taxon>Archaea</taxon>
        <taxon>Methanobacteriati</taxon>
        <taxon>Methanobacteriota</taxon>
        <taxon>Stenosarchaea group</taxon>
        <taxon>Methanomicrobia</taxon>
        <taxon>Methanosarcinales</taxon>
        <taxon>Methermicoccaceae</taxon>
        <taxon>Methermicoccus</taxon>
    </lineage>
</organism>
<dbReference type="SMART" id="SM01393">
    <property type="entry name" value="Ribosomal_L32e"/>
    <property type="match status" value="1"/>
</dbReference>
<gene>
    <name evidence="5" type="primary">rpl32e</name>
    <name evidence="6" type="ORF">HA299_01950</name>
</gene>
<dbReference type="PANTHER" id="PTHR23413">
    <property type="entry name" value="60S RIBOSOMAL PROTEIN L32 AND DNA-DIRECTED RNA POLYMERASE II, SUBUNIT N"/>
    <property type="match status" value="1"/>
</dbReference>
<dbReference type="EMBL" id="DUIH01000009">
    <property type="protein sequence ID" value="HIH69374.1"/>
    <property type="molecule type" value="Genomic_DNA"/>
</dbReference>
<keyword evidence="2 5" id="KW-0689">Ribosomal protein</keyword>
<dbReference type="Pfam" id="PF01655">
    <property type="entry name" value="Ribosomal_L32e"/>
    <property type="match status" value="1"/>
</dbReference>
<dbReference type="PANTHER" id="PTHR23413:SF1">
    <property type="entry name" value="RIBOSOMAL PROTEIN L32"/>
    <property type="match status" value="1"/>
</dbReference>
<dbReference type="CDD" id="cd00513">
    <property type="entry name" value="Ribosomal_L32_L32e"/>
    <property type="match status" value="1"/>
</dbReference>
<dbReference type="GO" id="GO:0022625">
    <property type="term" value="C:cytosolic large ribosomal subunit"/>
    <property type="evidence" value="ECO:0007669"/>
    <property type="project" value="TreeGrafter"/>
</dbReference>